<protein>
    <submittedName>
        <fullName evidence="4">dTDP-4-amino-4,6-dideoxygalactose transaminase</fullName>
    </submittedName>
</protein>
<dbReference type="InterPro" id="IPR015422">
    <property type="entry name" value="PyrdxlP-dep_Trfase_small"/>
</dbReference>
<evidence type="ECO:0000256" key="3">
    <source>
        <dbReference type="RuleBase" id="RU004508"/>
    </source>
</evidence>
<evidence type="ECO:0000313" key="4">
    <source>
        <dbReference type="EMBL" id="SJZ78958.1"/>
    </source>
</evidence>
<dbReference type="GO" id="GO:0000271">
    <property type="term" value="P:polysaccharide biosynthetic process"/>
    <property type="evidence" value="ECO:0007669"/>
    <property type="project" value="TreeGrafter"/>
</dbReference>
<dbReference type="InterPro" id="IPR012749">
    <property type="entry name" value="WecE-like"/>
</dbReference>
<keyword evidence="2 3" id="KW-0663">Pyridoxal phosphate</keyword>
<proteinExistence type="inferred from homology"/>
<dbReference type="PANTHER" id="PTHR30244">
    <property type="entry name" value="TRANSAMINASE"/>
    <property type="match status" value="1"/>
</dbReference>
<dbReference type="NCBIfam" id="NF008687">
    <property type="entry name" value="PRK11706.1"/>
    <property type="match status" value="1"/>
</dbReference>
<dbReference type="InterPro" id="IPR015424">
    <property type="entry name" value="PyrdxlP-dep_Trfase"/>
</dbReference>
<dbReference type="Proteomes" id="UP000189857">
    <property type="component" value="Unassembled WGS sequence"/>
</dbReference>
<feature type="active site" description="Proton acceptor" evidence="1">
    <location>
        <position position="181"/>
    </location>
</feature>
<evidence type="ECO:0000256" key="2">
    <source>
        <dbReference type="PIRSR" id="PIRSR000390-2"/>
    </source>
</evidence>
<feature type="modified residue" description="N6-(pyridoxal phosphate)lysine" evidence="2">
    <location>
        <position position="181"/>
    </location>
</feature>
<comment type="similarity">
    <text evidence="3">Belongs to the DegT/DnrJ/EryC1 family.</text>
</comment>
<dbReference type="RefSeq" id="WP_078787440.1">
    <property type="nucleotide sequence ID" value="NZ_CACZYW010000007.1"/>
</dbReference>
<dbReference type="AlphaFoldDB" id="A0A1T4NJM8"/>
<dbReference type="PIRSF" id="PIRSF000390">
    <property type="entry name" value="PLP_StrS"/>
    <property type="match status" value="1"/>
</dbReference>
<dbReference type="InterPro" id="IPR015421">
    <property type="entry name" value="PyrdxlP-dep_Trfase_major"/>
</dbReference>
<name>A0A1T4NJM8_9FIRM</name>
<dbReference type="GO" id="GO:0019180">
    <property type="term" value="F:dTDP-4-amino-4,6-dideoxygalactose transaminase activity"/>
    <property type="evidence" value="ECO:0007669"/>
    <property type="project" value="TreeGrafter"/>
</dbReference>
<organism evidence="4 5">
    <name type="scientific">Eubacterium ruminantium</name>
    <dbReference type="NCBI Taxonomy" id="42322"/>
    <lineage>
        <taxon>Bacteria</taxon>
        <taxon>Bacillati</taxon>
        <taxon>Bacillota</taxon>
        <taxon>Clostridia</taxon>
        <taxon>Eubacteriales</taxon>
        <taxon>Eubacteriaceae</taxon>
        <taxon>Eubacterium</taxon>
    </lineage>
</organism>
<keyword evidence="5" id="KW-1185">Reference proteome</keyword>
<evidence type="ECO:0000313" key="5">
    <source>
        <dbReference type="Proteomes" id="UP000189857"/>
    </source>
</evidence>
<dbReference type="Gene3D" id="3.40.640.10">
    <property type="entry name" value="Type I PLP-dependent aspartate aminotransferase-like (Major domain)"/>
    <property type="match status" value="1"/>
</dbReference>
<dbReference type="InterPro" id="IPR000653">
    <property type="entry name" value="DegT/StrS_aminotransferase"/>
</dbReference>
<evidence type="ECO:0000256" key="1">
    <source>
        <dbReference type="PIRSR" id="PIRSR000390-1"/>
    </source>
</evidence>
<dbReference type="GO" id="GO:0030170">
    <property type="term" value="F:pyridoxal phosphate binding"/>
    <property type="evidence" value="ECO:0007669"/>
    <property type="project" value="TreeGrafter"/>
</dbReference>
<dbReference type="CDD" id="cd00616">
    <property type="entry name" value="AHBA_syn"/>
    <property type="match status" value="1"/>
</dbReference>
<dbReference type="EMBL" id="FUXA01000009">
    <property type="protein sequence ID" value="SJZ78958.1"/>
    <property type="molecule type" value="Genomic_DNA"/>
</dbReference>
<dbReference type="OrthoDB" id="9810913at2"/>
<dbReference type="Gene3D" id="3.90.1150.10">
    <property type="entry name" value="Aspartate Aminotransferase, domain 1"/>
    <property type="match status" value="1"/>
</dbReference>
<dbReference type="NCBIfam" id="TIGR02379">
    <property type="entry name" value="ECA_wecE"/>
    <property type="match status" value="1"/>
</dbReference>
<dbReference type="SUPFAM" id="SSF53383">
    <property type="entry name" value="PLP-dependent transferases"/>
    <property type="match status" value="1"/>
</dbReference>
<reference evidence="4 5" key="1">
    <citation type="submission" date="2017-02" db="EMBL/GenBank/DDBJ databases">
        <authorList>
            <person name="Peterson S.W."/>
        </authorList>
    </citation>
    <scope>NUCLEOTIDE SEQUENCE [LARGE SCALE GENOMIC DNA]</scope>
    <source>
        <strain evidence="4 5">ATCC 17233</strain>
    </source>
</reference>
<sequence length="374" mass="42164">MIPFNKASITDREIEHVVDAMKNSILSGDGKYTAKVYEKFKDILGIENMLLTTSGTAALEMASLLIELEEGDEVIVPSFTFSSTVNAFMLRGSKPVFCDIRRDTMNIDETKIEDLITNKTKAIYVVDYAGVPCEMDVINDIAKRHNLHVIEDSAQAVGSTYKGRSAGTLSELGCYSFHETKNYVMGEGGAIVINDTSYLDRAEILREKGTNRRQLLKGMVDKYTWHDIGSSFLPSDILAALLYSQMERFDEIMQKRLNVWNTYHDALLPLKEEGRLDLQTVPDYVTHNGHMFNIILPSTEVRTRVAEELKKDGIYLYICYVPLHSAPMGLKLGYDPKSCPVTEEYGERVLRLPLFADMTTEDALTVTEKLKKVL</sequence>
<dbReference type="PANTHER" id="PTHR30244:SF34">
    <property type="entry name" value="DTDP-4-AMINO-4,6-DIDEOXYGALACTOSE TRANSAMINASE"/>
    <property type="match status" value="1"/>
</dbReference>
<gene>
    <name evidence="4" type="ORF">SAMN02745110_01598</name>
</gene>
<accession>A0A1T4NJM8</accession>
<dbReference type="Pfam" id="PF01041">
    <property type="entry name" value="DegT_DnrJ_EryC1"/>
    <property type="match status" value="1"/>
</dbReference>